<dbReference type="Proteomes" id="UP000185639">
    <property type="component" value="Unassembled WGS sequence"/>
</dbReference>
<organism evidence="10 11">
    <name type="scientific">Thalassolituus maritimus</name>
    <dbReference type="NCBI Taxonomy" id="484498"/>
    <lineage>
        <taxon>Bacteria</taxon>
        <taxon>Pseudomonadati</taxon>
        <taxon>Pseudomonadota</taxon>
        <taxon>Gammaproteobacteria</taxon>
        <taxon>Oceanospirillales</taxon>
        <taxon>Oceanospirillaceae</taxon>
        <taxon>Thalassolituus</taxon>
    </lineage>
</organism>
<dbReference type="RefSeq" id="WP_076514383.1">
    <property type="nucleotide sequence ID" value="NZ_FTOH01000002.1"/>
</dbReference>
<evidence type="ECO:0000256" key="2">
    <source>
        <dbReference type="ARBA" id="ARBA00007613"/>
    </source>
</evidence>
<dbReference type="Pfam" id="PF02321">
    <property type="entry name" value="OEP"/>
    <property type="match status" value="2"/>
</dbReference>
<keyword evidence="6" id="KW-0472">Membrane</keyword>
<dbReference type="GO" id="GO:0009279">
    <property type="term" value="C:cell outer membrane"/>
    <property type="evidence" value="ECO:0007669"/>
    <property type="project" value="UniProtKB-SubCell"/>
</dbReference>
<name>A0A1N7JYI8_9GAMM</name>
<sequence length="435" mass="47711">MKKLLTLTSAILLPSAVIAADLSTIYDMAASNDPQIAAARASREADAYNVMIARGALLPQAEASYTHTNVEIEIDGVNGLVTDYELGAFSVTAGMSLFNLNSWYTYKAARAGNDNGIYELQMAEQQLLLRTAEAYFNVLRAEDNLSTADAELKAVQRSLEQTKQRYDVGLTAITDVHSAQAAYDLSYANLLGQQANRQIQYETLEQLTGQTISDVAALKGSVDMNRPEPADPNAWVNSGMDKFPGLRMVDSQLEAARLQRNAARAAHLPTVEVFANYEDGDQATTITEDPAGITRTAYGITVSVPLLAGGSLYAQTKQAALNYAAADYLLENERRTVRQNIRTLYLQVQNDVLNIKARQQSIRSARSALDATQTGYKVGTRNIVEVLDAQQQLYGAERDYANARYDYIINLLTLKYYAGTLNEGDINMLNGWLQG</sequence>
<evidence type="ECO:0000256" key="1">
    <source>
        <dbReference type="ARBA" id="ARBA00004442"/>
    </source>
</evidence>
<dbReference type="NCBIfam" id="TIGR01844">
    <property type="entry name" value="type_I_sec_TolC"/>
    <property type="match status" value="1"/>
</dbReference>
<comment type="similarity">
    <text evidence="2">Belongs to the outer membrane factor (OMF) (TC 1.B.17) family.</text>
</comment>
<evidence type="ECO:0000256" key="4">
    <source>
        <dbReference type="ARBA" id="ARBA00022452"/>
    </source>
</evidence>
<dbReference type="InterPro" id="IPR010130">
    <property type="entry name" value="T1SS_OMP_TolC"/>
</dbReference>
<feature type="chain" id="PRO_5011958537" evidence="9">
    <location>
        <begin position="20"/>
        <end position="435"/>
    </location>
</feature>
<evidence type="ECO:0000256" key="3">
    <source>
        <dbReference type="ARBA" id="ARBA00022448"/>
    </source>
</evidence>
<dbReference type="InterPro" id="IPR051906">
    <property type="entry name" value="TolC-like"/>
</dbReference>
<proteinExistence type="inferred from homology"/>
<evidence type="ECO:0000256" key="5">
    <source>
        <dbReference type="ARBA" id="ARBA00022692"/>
    </source>
</evidence>
<keyword evidence="3" id="KW-0813">Transport</keyword>
<accession>A0A1N7JYI8</accession>
<reference evidence="11" key="1">
    <citation type="submission" date="2017-01" db="EMBL/GenBank/DDBJ databases">
        <authorList>
            <person name="Varghese N."/>
            <person name="Submissions S."/>
        </authorList>
    </citation>
    <scope>NUCLEOTIDE SEQUENCE [LARGE SCALE GENOMIC DNA]</scope>
    <source>
        <strain evidence="11">DSM 24913</strain>
    </source>
</reference>
<comment type="subcellular location">
    <subcellularLocation>
        <location evidence="1">Cell outer membrane</location>
    </subcellularLocation>
</comment>
<evidence type="ECO:0000313" key="11">
    <source>
        <dbReference type="Proteomes" id="UP000185639"/>
    </source>
</evidence>
<keyword evidence="4" id="KW-1134">Transmembrane beta strand</keyword>
<gene>
    <name evidence="10" type="ORF">SAMN05421686_102248</name>
</gene>
<evidence type="ECO:0000256" key="9">
    <source>
        <dbReference type="SAM" id="SignalP"/>
    </source>
</evidence>
<keyword evidence="5" id="KW-0812">Transmembrane</keyword>
<dbReference type="PANTHER" id="PTHR30026">
    <property type="entry name" value="OUTER MEMBRANE PROTEIN TOLC"/>
    <property type="match status" value="1"/>
</dbReference>
<dbReference type="STRING" id="484498.SAMN05421686_102248"/>
<dbReference type="GO" id="GO:0015562">
    <property type="term" value="F:efflux transmembrane transporter activity"/>
    <property type="evidence" value="ECO:0007669"/>
    <property type="project" value="InterPro"/>
</dbReference>
<keyword evidence="8" id="KW-0175">Coiled coil</keyword>
<keyword evidence="7" id="KW-0998">Cell outer membrane</keyword>
<dbReference type="OrthoDB" id="9813458at2"/>
<evidence type="ECO:0000256" key="7">
    <source>
        <dbReference type="ARBA" id="ARBA00023237"/>
    </source>
</evidence>
<protein>
    <submittedName>
        <fullName evidence="10">Outer membrane protein</fullName>
    </submittedName>
</protein>
<dbReference type="GO" id="GO:0015288">
    <property type="term" value="F:porin activity"/>
    <property type="evidence" value="ECO:0007669"/>
    <property type="project" value="TreeGrafter"/>
</dbReference>
<dbReference type="GO" id="GO:1990281">
    <property type="term" value="C:efflux pump complex"/>
    <property type="evidence" value="ECO:0007669"/>
    <property type="project" value="TreeGrafter"/>
</dbReference>
<dbReference type="Gene3D" id="1.20.1600.10">
    <property type="entry name" value="Outer membrane efflux proteins (OEP)"/>
    <property type="match status" value="1"/>
</dbReference>
<feature type="coiled-coil region" evidence="8">
    <location>
        <begin position="138"/>
        <end position="165"/>
    </location>
</feature>
<keyword evidence="9" id="KW-0732">Signal</keyword>
<dbReference type="PANTHER" id="PTHR30026:SF20">
    <property type="entry name" value="OUTER MEMBRANE PROTEIN TOLC"/>
    <property type="match status" value="1"/>
</dbReference>
<feature type="signal peptide" evidence="9">
    <location>
        <begin position="1"/>
        <end position="19"/>
    </location>
</feature>
<evidence type="ECO:0000256" key="6">
    <source>
        <dbReference type="ARBA" id="ARBA00023136"/>
    </source>
</evidence>
<evidence type="ECO:0000313" key="10">
    <source>
        <dbReference type="EMBL" id="SIS54387.1"/>
    </source>
</evidence>
<dbReference type="InterPro" id="IPR003423">
    <property type="entry name" value="OMP_efflux"/>
</dbReference>
<dbReference type="SUPFAM" id="SSF56954">
    <property type="entry name" value="Outer membrane efflux proteins (OEP)"/>
    <property type="match status" value="1"/>
</dbReference>
<evidence type="ECO:0000256" key="8">
    <source>
        <dbReference type="SAM" id="Coils"/>
    </source>
</evidence>
<dbReference type="AlphaFoldDB" id="A0A1N7JYI8"/>
<keyword evidence="11" id="KW-1185">Reference proteome</keyword>
<dbReference type="EMBL" id="FTOH01000002">
    <property type="protein sequence ID" value="SIS54387.1"/>
    <property type="molecule type" value="Genomic_DNA"/>
</dbReference>